<keyword evidence="7" id="KW-0460">Magnesium</keyword>
<comment type="catalytic activity">
    <reaction evidence="9">
        <text>4-methyl-5-(2-phosphooxyethyl)-thiazole + 4-amino-2-methyl-5-(diphosphooxymethyl)pyrimidine + H(+) = thiamine phosphate + diphosphate</text>
        <dbReference type="Rhea" id="RHEA:22328"/>
        <dbReference type="ChEBI" id="CHEBI:15378"/>
        <dbReference type="ChEBI" id="CHEBI:33019"/>
        <dbReference type="ChEBI" id="CHEBI:37575"/>
        <dbReference type="ChEBI" id="CHEBI:57841"/>
        <dbReference type="ChEBI" id="CHEBI:58296"/>
        <dbReference type="EC" id="2.5.1.3"/>
    </reaction>
</comment>
<evidence type="ECO:0000313" key="14">
    <source>
        <dbReference type="Proteomes" id="UP001301350"/>
    </source>
</evidence>
<comment type="pathway">
    <text evidence="3">Cofactor biosynthesis; thiamine diphosphate biosynthesis; thiamine phosphate from 4-amino-2-methyl-5-diphosphomethylpyrimidine and 4-methyl-5-(2-phosphoethyl)-thiazole: step 1/1.</text>
</comment>
<dbReference type="SUPFAM" id="SSF51391">
    <property type="entry name" value="Thiamin phosphate synthase"/>
    <property type="match status" value="1"/>
</dbReference>
<dbReference type="InterPro" id="IPR013785">
    <property type="entry name" value="Aldolase_TIM"/>
</dbReference>
<keyword evidence="14" id="KW-1185">Reference proteome</keyword>
<accession>A0AAV9IXZ5</accession>
<dbReference type="HAMAP" id="MF_00097">
    <property type="entry name" value="TMP_synthase"/>
    <property type="match status" value="1"/>
</dbReference>
<name>A0AAV9IXZ5_CYACA</name>
<dbReference type="InterPro" id="IPR022998">
    <property type="entry name" value="ThiamineP_synth_TenI"/>
</dbReference>
<comment type="caution">
    <text evidence="13">The sequence shown here is derived from an EMBL/GenBank/DDBJ whole genome shotgun (WGS) entry which is preliminary data.</text>
</comment>
<organism evidence="13 14">
    <name type="scientific">Cyanidium caldarium</name>
    <name type="common">Red alga</name>
    <dbReference type="NCBI Taxonomy" id="2771"/>
    <lineage>
        <taxon>Eukaryota</taxon>
        <taxon>Rhodophyta</taxon>
        <taxon>Bangiophyceae</taxon>
        <taxon>Cyanidiales</taxon>
        <taxon>Cyanidiaceae</taxon>
        <taxon>Cyanidium</taxon>
    </lineage>
</organism>
<keyword evidence="5" id="KW-0808">Transferase</keyword>
<dbReference type="GO" id="GO:0009228">
    <property type="term" value="P:thiamine biosynthetic process"/>
    <property type="evidence" value="ECO:0007669"/>
    <property type="project" value="UniProtKB-KW"/>
</dbReference>
<evidence type="ECO:0000256" key="1">
    <source>
        <dbReference type="ARBA" id="ARBA00001946"/>
    </source>
</evidence>
<feature type="domain" description="Thiamine phosphate synthase/TenI" evidence="12">
    <location>
        <begin position="47"/>
        <end position="242"/>
    </location>
</feature>
<dbReference type="Proteomes" id="UP001301350">
    <property type="component" value="Unassembled WGS sequence"/>
</dbReference>
<comment type="catalytic activity">
    <reaction evidence="10">
        <text>2-(2-carboxy-4-methylthiazol-5-yl)ethyl phosphate + 4-amino-2-methyl-5-(diphosphooxymethyl)pyrimidine + 2 H(+) = thiamine phosphate + CO2 + diphosphate</text>
        <dbReference type="Rhea" id="RHEA:47848"/>
        <dbReference type="ChEBI" id="CHEBI:15378"/>
        <dbReference type="ChEBI" id="CHEBI:16526"/>
        <dbReference type="ChEBI" id="CHEBI:33019"/>
        <dbReference type="ChEBI" id="CHEBI:37575"/>
        <dbReference type="ChEBI" id="CHEBI:57841"/>
        <dbReference type="ChEBI" id="CHEBI:62890"/>
        <dbReference type="EC" id="2.5.1.3"/>
    </reaction>
</comment>
<protein>
    <recommendedName>
        <fullName evidence="4">thiamine phosphate synthase</fullName>
        <ecNumber evidence="4">2.5.1.3</ecNumber>
    </recommendedName>
</protein>
<evidence type="ECO:0000256" key="7">
    <source>
        <dbReference type="ARBA" id="ARBA00022842"/>
    </source>
</evidence>
<keyword evidence="6" id="KW-0479">Metal-binding</keyword>
<reference evidence="13 14" key="1">
    <citation type="submission" date="2022-07" db="EMBL/GenBank/DDBJ databases">
        <title>Genome-wide signatures of adaptation to extreme environments.</title>
        <authorList>
            <person name="Cho C.H."/>
            <person name="Yoon H.S."/>
        </authorList>
    </citation>
    <scope>NUCLEOTIDE SEQUENCE [LARGE SCALE GENOMIC DNA]</scope>
    <source>
        <strain evidence="13 14">DBV 063 E5</strain>
    </source>
</reference>
<dbReference type="EC" id="2.5.1.3" evidence="4"/>
<dbReference type="GO" id="GO:0004789">
    <property type="term" value="F:thiamine-phosphate diphosphorylase activity"/>
    <property type="evidence" value="ECO:0007669"/>
    <property type="project" value="UniProtKB-EC"/>
</dbReference>
<evidence type="ECO:0000256" key="4">
    <source>
        <dbReference type="ARBA" id="ARBA00012830"/>
    </source>
</evidence>
<dbReference type="EMBL" id="JANCYW010000011">
    <property type="protein sequence ID" value="KAK4537134.1"/>
    <property type="molecule type" value="Genomic_DNA"/>
</dbReference>
<sequence>MAWVLQPFVSSSRPPRTRRRGRCTRPSIVSALPNRAATRLSPQQLRLYLVADVEYTQQRVRASLESIVERALQSGCVTAVQLRDKRNCTRATLATGRVLLHLCRQAGTYFLVNDRVDVAAALGADGVHLGQDDMPPSLARQLLPPTSILGMSAGNAAEVDEVLRYRDAESGAYLVDYIGAGPVYATGSKVDAGAAIGITGLQQVAQRAAPLPVVAIGGIHADHAAACVQSGGVQGVAVLSAILGADDPAQAARHIAQAIRPAHRASSR</sequence>
<evidence type="ECO:0000256" key="2">
    <source>
        <dbReference type="ARBA" id="ARBA00004229"/>
    </source>
</evidence>
<evidence type="ECO:0000256" key="8">
    <source>
        <dbReference type="ARBA" id="ARBA00022977"/>
    </source>
</evidence>
<dbReference type="GO" id="GO:0009507">
    <property type="term" value="C:chloroplast"/>
    <property type="evidence" value="ECO:0007669"/>
    <property type="project" value="UniProtKB-SubCell"/>
</dbReference>
<evidence type="ECO:0000256" key="11">
    <source>
        <dbReference type="ARBA" id="ARBA00047883"/>
    </source>
</evidence>
<dbReference type="Pfam" id="PF02581">
    <property type="entry name" value="TMP-TENI"/>
    <property type="match status" value="1"/>
</dbReference>
<evidence type="ECO:0000256" key="5">
    <source>
        <dbReference type="ARBA" id="ARBA00022679"/>
    </source>
</evidence>
<keyword evidence="8" id="KW-0784">Thiamine biosynthesis</keyword>
<dbReference type="InterPro" id="IPR036206">
    <property type="entry name" value="ThiamineP_synth_sf"/>
</dbReference>
<proteinExistence type="inferred from homology"/>
<evidence type="ECO:0000256" key="10">
    <source>
        <dbReference type="ARBA" id="ARBA00047851"/>
    </source>
</evidence>
<evidence type="ECO:0000256" key="3">
    <source>
        <dbReference type="ARBA" id="ARBA00005165"/>
    </source>
</evidence>
<dbReference type="CDD" id="cd00564">
    <property type="entry name" value="TMP_TenI"/>
    <property type="match status" value="1"/>
</dbReference>
<evidence type="ECO:0000259" key="12">
    <source>
        <dbReference type="Pfam" id="PF02581"/>
    </source>
</evidence>
<dbReference type="Gene3D" id="3.20.20.70">
    <property type="entry name" value="Aldolase class I"/>
    <property type="match status" value="1"/>
</dbReference>
<dbReference type="GO" id="GO:0046872">
    <property type="term" value="F:metal ion binding"/>
    <property type="evidence" value="ECO:0007669"/>
    <property type="project" value="UniProtKB-KW"/>
</dbReference>
<dbReference type="InterPro" id="IPR034291">
    <property type="entry name" value="TMP_synthase"/>
</dbReference>
<dbReference type="PANTHER" id="PTHR20857:SF15">
    <property type="entry name" value="THIAMINE-PHOSPHATE SYNTHASE"/>
    <property type="match status" value="1"/>
</dbReference>
<comment type="catalytic activity">
    <reaction evidence="11">
        <text>2-[(2R,5Z)-2-carboxy-4-methylthiazol-5(2H)-ylidene]ethyl phosphate + 4-amino-2-methyl-5-(diphosphooxymethyl)pyrimidine + 2 H(+) = thiamine phosphate + CO2 + diphosphate</text>
        <dbReference type="Rhea" id="RHEA:47844"/>
        <dbReference type="ChEBI" id="CHEBI:15378"/>
        <dbReference type="ChEBI" id="CHEBI:16526"/>
        <dbReference type="ChEBI" id="CHEBI:33019"/>
        <dbReference type="ChEBI" id="CHEBI:37575"/>
        <dbReference type="ChEBI" id="CHEBI:57841"/>
        <dbReference type="ChEBI" id="CHEBI:62899"/>
        <dbReference type="EC" id="2.5.1.3"/>
    </reaction>
</comment>
<comment type="subcellular location">
    <subcellularLocation>
        <location evidence="2">Plastid</location>
        <location evidence="2">Chloroplast</location>
    </subcellularLocation>
</comment>
<evidence type="ECO:0000256" key="9">
    <source>
        <dbReference type="ARBA" id="ARBA00047334"/>
    </source>
</evidence>
<gene>
    <name evidence="13" type="ORF">CDCA_CDCA11G3159</name>
</gene>
<evidence type="ECO:0000313" key="13">
    <source>
        <dbReference type="EMBL" id="KAK4537134.1"/>
    </source>
</evidence>
<evidence type="ECO:0000256" key="6">
    <source>
        <dbReference type="ARBA" id="ARBA00022723"/>
    </source>
</evidence>
<dbReference type="NCBIfam" id="TIGR00693">
    <property type="entry name" value="thiE"/>
    <property type="match status" value="1"/>
</dbReference>
<dbReference type="PANTHER" id="PTHR20857">
    <property type="entry name" value="THIAMINE-PHOSPHATE PYROPHOSPHORYLASE"/>
    <property type="match status" value="1"/>
</dbReference>
<dbReference type="AlphaFoldDB" id="A0AAV9IXZ5"/>
<comment type="cofactor">
    <cofactor evidence="1">
        <name>Mg(2+)</name>
        <dbReference type="ChEBI" id="CHEBI:18420"/>
    </cofactor>
</comment>